<dbReference type="RefSeq" id="WP_100164566.1">
    <property type="nucleotide sequence ID" value="NZ_PGTB01000180.1"/>
</dbReference>
<dbReference type="InterPro" id="IPR007833">
    <property type="entry name" value="Capsule_polysaccharide_synth"/>
</dbReference>
<dbReference type="AlphaFoldDB" id="A0A2M8IVA2"/>
<dbReference type="OrthoDB" id="9794206at2"/>
<organism evidence="1 2">
    <name type="scientific">Pseudooceanicola lipolyticus</name>
    <dbReference type="NCBI Taxonomy" id="2029104"/>
    <lineage>
        <taxon>Bacteria</taxon>
        <taxon>Pseudomonadati</taxon>
        <taxon>Pseudomonadota</taxon>
        <taxon>Alphaproteobacteria</taxon>
        <taxon>Rhodobacterales</taxon>
        <taxon>Paracoccaceae</taxon>
        <taxon>Pseudooceanicola</taxon>
    </lineage>
</organism>
<gene>
    <name evidence="1" type="ORF">CVM52_22210</name>
</gene>
<dbReference type="EMBL" id="PGTB01000180">
    <property type="protein sequence ID" value="PJE34451.1"/>
    <property type="molecule type" value="Genomic_DNA"/>
</dbReference>
<dbReference type="CDD" id="cd16441">
    <property type="entry name" value="beta_Kdo_transferase_KpsS"/>
    <property type="match status" value="1"/>
</dbReference>
<evidence type="ECO:0000313" key="2">
    <source>
        <dbReference type="Proteomes" id="UP000231553"/>
    </source>
</evidence>
<protein>
    <submittedName>
        <fullName evidence="1">Capsule biosynthesis protein CapA</fullName>
    </submittedName>
</protein>
<name>A0A2M8IVA2_9RHOB</name>
<reference evidence="1 2" key="1">
    <citation type="journal article" date="2018" name="Int. J. Syst. Evol. Microbiol.">
        <title>Pseudooceanicola lipolyticus sp. nov., a marine alphaproteobacterium, reclassification of Oceanicola flagellatus as Pseudooceanicola flagellatus comb. nov. and emended description of the genus Pseudooceanicola.</title>
        <authorList>
            <person name="Huang M.-M."/>
            <person name="Guo L.-L."/>
            <person name="Wu Y.-H."/>
            <person name="Lai Q.-L."/>
            <person name="Shao Z.-Z."/>
            <person name="Wang C.-S."/>
            <person name="Wu M."/>
            <person name="Xu X.-W."/>
        </authorList>
    </citation>
    <scope>NUCLEOTIDE SEQUENCE [LARGE SCALE GENOMIC DNA]</scope>
    <source>
        <strain evidence="1 2">157</strain>
    </source>
</reference>
<evidence type="ECO:0000313" key="1">
    <source>
        <dbReference type="EMBL" id="PJE34451.1"/>
    </source>
</evidence>
<comment type="caution">
    <text evidence="1">The sequence shown here is derived from an EMBL/GenBank/DDBJ whole genome shotgun (WGS) entry which is preliminary data.</text>
</comment>
<dbReference type="GO" id="GO:0015774">
    <property type="term" value="P:polysaccharide transport"/>
    <property type="evidence" value="ECO:0007669"/>
    <property type="project" value="InterPro"/>
</dbReference>
<accession>A0A2M8IVA2</accession>
<proteinExistence type="predicted"/>
<keyword evidence="2" id="KW-1185">Reference proteome</keyword>
<dbReference type="Proteomes" id="UP000231553">
    <property type="component" value="Unassembled WGS sequence"/>
</dbReference>
<dbReference type="GO" id="GO:0000271">
    <property type="term" value="P:polysaccharide biosynthetic process"/>
    <property type="evidence" value="ECO:0007669"/>
    <property type="project" value="InterPro"/>
</dbReference>
<dbReference type="Pfam" id="PF05159">
    <property type="entry name" value="Capsule_synth"/>
    <property type="match status" value="1"/>
</dbReference>
<sequence length="430" mass="48993">MTQPEPENRTFLFLQGPHGPFFGALARMLRATGAQVWRVGFNMGDRVFWRDGRSYIPFRGRPEDWPETFTKLVAAHGITDIVLYGDTRPIHAQAVAIARARGLNVHVFEEGYMRPYWVTYERGGSNGNSRLMQMSLTEMQAALALSDMEAPLPPSHWGDMRQHIFYGAAYHGCVLLLNRGYRHFRPHRDIPVTSEFRLYLQRLLLMPLHAIERRLATRRIRSGGFPYHLALLQLDHDSSFRAHSPFASTPEFLAEVFAGFAEGAPRHHHLVVKAHPLEDGRAPVRRAIRRLSRQYGLKGRVHFVRGGKLAELLNDARSAVTVNSTAGQQVLWRGIPLKVFGRAVYAKPEFVSGQTLPEFFRAASRPDARAYKDYRRYLLETSQVPGGYYSRSGRRQLLRLVVDMMLAPEDPYDALRLGTAAPRQQLRLVN</sequence>